<evidence type="ECO:0000259" key="5">
    <source>
        <dbReference type="Pfam" id="PF14743"/>
    </source>
</evidence>
<dbReference type="Proteomes" id="UP000298030">
    <property type="component" value="Unassembled WGS sequence"/>
</dbReference>
<keyword evidence="2" id="KW-0235">DNA replication</keyword>
<keyword evidence="3" id="KW-0227">DNA damage</keyword>
<dbReference type="STRING" id="71717.A0A4Y7TDU4"/>
<organism evidence="6 7">
    <name type="scientific">Coprinellus micaceus</name>
    <name type="common">Glistening ink-cap mushroom</name>
    <name type="synonym">Coprinus micaceus</name>
    <dbReference type="NCBI Taxonomy" id="71717"/>
    <lineage>
        <taxon>Eukaryota</taxon>
        <taxon>Fungi</taxon>
        <taxon>Dikarya</taxon>
        <taxon>Basidiomycota</taxon>
        <taxon>Agaricomycotina</taxon>
        <taxon>Agaricomycetes</taxon>
        <taxon>Agaricomycetidae</taxon>
        <taxon>Agaricales</taxon>
        <taxon>Agaricineae</taxon>
        <taxon>Psathyrellaceae</taxon>
        <taxon>Coprinellus</taxon>
    </lineage>
</organism>
<dbReference type="GO" id="GO:0006260">
    <property type="term" value="P:DNA replication"/>
    <property type="evidence" value="ECO:0007669"/>
    <property type="project" value="UniProtKB-KW"/>
</dbReference>
<dbReference type="InterPro" id="IPR050326">
    <property type="entry name" value="NAD_dep_DNA_ligaseB"/>
</dbReference>
<dbReference type="InterPro" id="IPR012340">
    <property type="entry name" value="NA-bd_OB-fold"/>
</dbReference>
<sequence length="162" mass="17122">MKEVEGLGREGVMLRKSGSKYEGIPSSSLMRVKTFDAEAIATGYGAGKGKHAGPTGALQCKMGFGKTFSVSSGLSDKQRKNPPKIGSIIVYRFLELTRDGVLRFPTFVGEAADKTEPKGAEVSAARKAGVGVTMCKGLSSGRIAPWLQLAPDMRSGDQAVPR</sequence>
<evidence type="ECO:0000256" key="4">
    <source>
        <dbReference type="ARBA" id="ARBA00023204"/>
    </source>
</evidence>
<comment type="caution">
    <text evidence="6">The sequence shown here is derived from an EMBL/GenBank/DDBJ whole genome shotgun (WGS) entry which is preliminary data.</text>
</comment>
<dbReference type="AlphaFoldDB" id="A0A4Y7TDU4"/>
<protein>
    <submittedName>
        <fullName evidence="6">Nucleic acid-binding protein</fullName>
    </submittedName>
</protein>
<dbReference type="InterPro" id="IPR029319">
    <property type="entry name" value="DNA_ligase_OB"/>
</dbReference>
<dbReference type="EMBL" id="QPFP01000016">
    <property type="protein sequence ID" value="TEB32134.1"/>
    <property type="molecule type" value="Genomic_DNA"/>
</dbReference>
<reference evidence="6 7" key="1">
    <citation type="journal article" date="2019" name="Nat. Ecol. Evol.">
        <title>Megaphylogeny resolves global patterns of mushroom evolution.</title>
        <authorList>
            <person name="Varga T."/>
            <person name="Krizsan K."/>
            <person name="Foldi C."/>
            <person name="Dima B."/>
            <person name="Sanchez-Garcia M."/>
            <person name="Sanchez-Ramirez S."/>
            <person name="Szollosi G.J."/>
            <person name="Szarkandi J.G."/>
            <person name="Papp V."/>
            <person name="Albert L."/>
            <person name="Andreopoulos W."/>
            <person name="Angelini C."/>
            <person name="Antonin V."/>
            <person name="Barry K.W."/>
            <person name="Bougher N.L."/>
            <person name="Buchanan P."/>
            <person name="Buyck B."/>
            <person name="Bense V."/>
            <person name="Catcheside P."/>
            <person name="Chovatia M."/>
            <person name="Cooper J."/>
            <person name="Damon W."/>
            <person name="Desjardin D."/>
            <person name="Finy P."/>
            <person name="Geml J."/>
            <person name="Haridas S."/>
            <person name="Hughes K."/>
            <person name="Justo A."/>
            <person name="Karasinski D."/>
            <person name="Kautmanova I."/>
            <person name="Kiss B."/>
            <person name="Kocsube S."/>
            <person name="Kotiranta H."/>
            <person name="LaButti K.M."/>
            <person name="Lechner B.E."/>
            <person name="Liimatainen K."/>
            <person name="Lipzen A."/>
            <person name="Lukacs Z."/>
            <person name="Mihaltcheva S."/>
            <person name="Morgado L.N."/>
            <person name="Niskanen T."/>
            <person name="Noordeloos M.E."/>
            <person name="Ohm R.A."/>
            <person name="Ortiz-Santana B."/>
            <person name="Ovrebo C."/>
            <person name="Racz N."/>
            <person name="Riley R."/>
            <person name="Savchenko A."/>
            <person name="Shiryaev A."/>
            <person name="Soop K."/>
            <person name="Spirin V."/>
            <person name="Szebenyi C."/>
            <person name="Tomsovsky M."/>
            <person name="Tulloss R.E."/>
            <person name="Uehling J."/>
            <person name="Grigoriev I.V."/>
            <person name="Vagvolgyi C."/>
            <person name="Papp T."/>
            <person name="Martin F.M."/>
            <person name="Miettinen O."/>
            <person name="Hibbett D.S."/>
            <person name="Nagy L.G."/>
        </authorList>
    </citation>
    <scope>NUCLEOTIDE SEQUENCE [LARGE SCALE GENOMIC DNA]</scope>
    <source>
        <strain evidence="6 7">FP101781</strain>
    </source>
</reference>
<feature type="domain" description="DNA ligase OB-like" evidence="5">
    <location>
        <begin position="47"/>
        <end position="108"/>
    </location>
</feature>
<dbReference type="PANTHER" id="PTHR47810:SF1">
    <property type="entry name" value="DNA LIGASE B"/>
    <property type="match status" value="1"/>
</dbReference>
<accession>A0A4Y7TDU4</accession>
<proteinExistence type="predicted"/>
<dbReference type="Gene3D" id="2.40.50.140">
    <property type="entry name" value="Nucleic acid-binding proteins"/>
    <property type="match status" value="1"/>
</dbReference>
<evidence type="ECO:0000256" key="2">
    <source>
        <dbReference type="ARBA" id="ARBA00022705"/>
    </source>
</evidence>
<dbReference type="PANTHER" id="PTHR47810">
    <property type="entry name" value="DNA LIGASE"/>
    <property type="match status" value="1"/>
</dbReference>
<evidence type="ECO:0000256" key="1">
    <source>
        <dbReference type="ARBA" id="ARBA00022598"/>
    </source>
</evidence>
<dbReference type="OrthoDB" id="411785at2759"/>
<dbReference type="CDD" id="cd08041">
    <property type="entry name" value="OBF_kDNA_ligase_like"/>
    <property type="match status" value="1"/>
</dbReference>
<keyword evidence="4" id="KW-0234">DNA repair</keyword>
<dbReference type="GO" id="GO:0006281">
    <property type="term" value="P:DNA repair"/>
    <property type="evidence" value="ECO:0007669"/>
    <property type="project" value="UniProtKB-KW"/>
</dbReference>
<keyword evidence="1" id="KW-0436">Ligase</keyword>
<keyword evidence="7" id="KW-1185">Reference proteome</keyword>
<evidence type="ECO:0000313" key="7">
    <source>
        <dbReference type="Proteomes" id="UP000298030"/>
    </source>
</evidence>
<name>A0A4Y7TDU4_COPMI</name>
<dbReference type="GO" id="GO:0016874">
    <property type="term" value="F:ligase activity"/>
    <property type="evidence" value="ECO:0007669"/>
    <property type="project" value="UniProtKB-KW"/>
</dbReference>
<dbReference type="SUPFAM" id="SSF50249">
    <property type="entry name" value="Nucleic acid-binding proteins"/>
    <property type="match status" value="1"/>
</dbReference>
<gene>
    <name evidence="6" type="ORF">FA13DRAFT_1790969</name>
</gene>
<evidence type="ECO:0000313" key="6">
    <source>
        <dbReference type="EMBL" id="TEB32134.1"/>
    </source>
</evidence>
<dbReference type="Pfam" id="PF14743">
    <property type="entry name" value="DNA_ligase_OB_2"/>
    <property type="match status" value="1"/>
</dbReference>
<evidence type="ECO:0000256" key="3">
    <source>
        <dbReference type="ARBA" id="ARBA00022763"/>
    </source>
</evidence>